<reference evidence="2 3" key="1">
    <citation type="submission" date="2022-04" db="EMBL/GenBank/DDBJ databases">
        <authorList>
            <person name="Huq M.A."/>
        </authorList>
    </citation>
    <scope>NUCLEOTIDE SEQUENCE [LARGE SCALE GENOMIC DNA]</scope>
    <source>
        <strain evidence="2 3">MAH-33</strain>
    </source>
</reference>
<gene>
    <name evidence="2" type="ORF">MU848_17450</name>
</gene>
<name>A0ABT0E1X3_9SPHN</name>
<dbReference type="InterPro" id="IPR043729">
    <property type="entry name" value="DUF5672"/>
</dbReference>
<organism evidence="2 3">
    <name type="scientific">Sphingobium agri</name>
    <dbReference type="NCBI Taxonomy" id="2933566"/>
    <lineage>
        <taxon>Bacteria</taxon>
        <taxon>Pseudomonadati</taxon>
        <taxon>Pseudomonadota</taxon>
        <taxon>Alphaproteobacteria</taxon>
        <taxon>Sphingomonadales</taxon>
        <taxon>Sphingomonadaceae</taxon>
        <taxon>Sphingobium</taxon>
    </lineage>
</organism>
<dbReference type="Proteomes" id="UP001203512">
    <property type="component" value="Unassembled WGS sequence"/>
</dbReference>
<keyword evidence="3" id="KW-1185">Reference proteome</keyword>
<protein>
    <recommendedName>
        <fullName evidence="1">DUF5672 domain-containing protein</fullName>
    </recommendedName>
</protein>
<feature type="domain" description="DUF5672" evidence="1">
    <location>
        <begin position="64"/>
        <end position="200"/>
    </location>
</feature>
<comment type="caution">
    <text evidence="2">The sequence shown here is derived from an EMBL/GenBank/DDBJ whole genome shotgun (WGS) entry which is preliminary data.</text>
</comment>
<evidence type="ECO:0000313" key="3">
    <source>
        <dbReference type="Proteomes" id="UP001203512"/>
    </source>
</evidence>
<evidence type="ECO:0000259" key="1">
    <source>
        <dbReference type="Pfam" id="PF18922"/>
    </source>
</evidence>
<proteinExistence type="predicted"/>
<dbReference type="EMBL" id="JALKHS010000020">
    <property type="protein sequence ID" value="MCK0533378.1"/>
    <property type="molecule type" value="Genomic_DNA"/>
</dbReference>
<accession>A0ABT0E1X3</accession>
<sequence>MTDRPRQEVARLALPQVTLCAATSVNVKATLRALEASLAQVDFATCKLFTDAPVHNVHKDISVIPIPRLNSAAAYSDFMLSQLVDHVKTSHCLVVQWDGHVINADRWRAEFLDYDYIGASWPQFDDGHDVGNGGFSLRSRRLMEACRDGQFVPFHPEDIAIGRANRSWLEGRGVRFAPRALADLFATERSGSLGQSFGYHGVWHMPCGIGVDAFWRIYRDLDDKTTVKHDFASILKDVGRGSGGFRRMVKMIFDRVRVRRG</sequence>
<evidence type="ECO:0000313" key="2">
    <source>
        <dbReference type="EMBL" id="MCK0533378.1"/>
    </source>
</evidence>
<dbReference type="RefSeq" id="WP_247234520.1">
    <property type="nucleotide sequence ID" value="NZ_JALKHS010000020.1"/>
</dbReference>
<dbReference type="Pfam" id="PF18922">
    <property type="entry name" value="DUF5672"/>
    <property type="match status" value="1"/>
</dbReference>